<sequence>MKAEFDASNFLNKIKTISKRLEEVSGENTIPFNLLFNEEFLKEYSRFSSIDELFDASGFEINNQEDFDNLNLEKWDEFISQNTKFDNWKDMFNKAASVYFTNYIFCD</sequence>
<keyword evidence="2" id="KW-1185">Reference proteome</keyword>
<dbReference type="AlphaFoldDB" id="A0A166BZ01"/>
<dbReference type="PATRIC" id="fig|66851.6.peg.247"/>
<name>A0A166BZ01_METOA</name>
<dbReference type="EMBL" id="LWMU01000041">
    <property type="protein sequence ID" value="KZX13959.1"/>
    <property type="molecule type" value="Genomic_DNA"/>
</dbReference>
<protein>
    <submittedName>
        <fullName evidence="1">Uncharacterized protein</fullName>
    </submittedName>
</protein>
<accession>A0A166BZ01</accession>
<comment type="caution">
    <text evidence="1">The sequence shown here is derived from an EMBL/GenBank/DDBJ whole genome shotgun (WGS) entry which is preliminary data.</text>
</comment>
<dbReference type="RefSeq" id="WP_042692618.1">
    <property type="nucleotide sequence ID" value="NZ_CABMAB010000011.1"/>
</dbReference>
<reference evidence="2" key="1">
    <citation type="journal article" date="2016" name="Genome Announc.">
        <title>Draft Genome Sequences of Methanobrevibacter curvatus DSM11111, Methanobrevibacter cuticularis DSM11139, Methanobrevibacter filiformis DSM11501, and Methanobrevibacter oralis DSM7256.</title>
        <authorList>
            <person name="Poehlein A."/>
            <person name="Seedorf H."/>
        </authorList>
    </citation>
    <scope>NUCLEOTIDE SEQUENCE [LARGE SCALE GENOMIC DNA]</scope>
    <source>
        <strain evidence="2">DSM 7256 / JCM 30027 / ZR</strain>
    </source>
</reference>
<dbReference type="STRING" id="66851.MBORA_01980"/>
<gene>
    <name evidence="1" type="ORF">MBORA_01980</name>
</gene>
<dbReference type="Proteomes" id="UP000077428">
    <property type="component" value="Unassembled WGS sequence"/>
</dbReference>
<dbReference type="OrthoDB" id="178002at2157"/>
<evidence type="ECO:0000313" key="1">
    <source>
        <dbReference type="EMBL" id="KZX13959.1"/>
    </source>
</evidence>
<evidence type="ECO:0000313" key="2">
    <source>
        <dbReference type="Proteomes" id="UP000077428"/>
    </source>
</evidence>
<organism evidence="1 2">
    <name type="scientific">Methanobrevibacter oralis</name>
    <dbReference type="NCBI Taxonomy" id="66851"/>
    <lineage>
        <taxon>Archaea</taxon>
        <taxon>Methanobacteriati</taxon>
        <taxon>Methanobacteriota</taxon>
        <taxon>Methanomada group</taxon>
        <taxon>Methanobacteria</taxon>
        <taxon>Methanobacteriales</taxon>
        <taxon>Methanobacteriaceae</taxon>
        <taxon>Methanobrevibacter</taxon>
    </lineage>
</organism>
<proteinExistence type="predicted"/>